<evidence type="ECO:0000259" key="1">
    <source>
        <dbReference type="Pfam" id="PF04016"/>
    </source>
</evidence>
<dbReference type="STRING" id="1732.SAMN02910417_00360"/>
<evidence type="ECO:0000259" key="2">
    <source>
        <dbReference type="Pfam" id="PF13938"/>
    </source>
</evidence>
<organism evidence="3 4">
    <name type="scientific">Eubacterium oxidoreducens</name>
    <dbReference type="NCBI Taxonomy" id="1732"/>
    <lineage>
        <taxon>Bacteria</taxon>
        <taxon>Bacillati</taxon>
        <taxon>Bacillota</taxon>
        <taxon>Clostridia</taxon>
        <taxon>Eubacteriales</taxon>
        <taxon>Eubacteriaceae</taxon>
        <taxon>Eubacterium</taxon>
    </lineage>
</organism>
<protein>
    <recommendedName>
        <fullName evidence="5">Heavy-metal chelation</fullName>
    </recommendedName>
</protein>
<evidence type="ECO:0000313" key="3">
    <source>
        <dbReference type="EMBL" id="SDB05491.1"/>
    </source>
</evidence>
<reference evidence="3 4" key="1">
    <citation type="submission" date="2016-10" db="EMBL/GenBank/DDBJ databases">
        <authorList>
            <person name="de Groot N.N."/>
        </authorList>
    </citation>
    <scope>NUCLEOTIDE SEQUENCE [LARGE SCALE GENOMIC DNA]</scope>
    <source>
        <strain evidence="3 4">DSM 3217</strain>
    </source>
</reference>
<dbReference type="Pfam" id="PF04016">
    <property type="entry name" value="DUF364"/>
    <property type="match status" value="1"/>
</dbReference>
<dbReference type="InterPro" id="IPR025251">
    <property type="entry name" value="DUF4213"/>
</dbReference>
<dbReference type="SUPFAM" id="SSF159713">
    <property type="entry name" value="Dhaf3308-like"/>
    <property type="match status" value="1"/>
</dbReference>
<dbReference type="InterPro" id="IPR007161">
    <property type="entry name" value="DUF364"/>
</dbReference>
<sequence length="259" mass="29240">MWKIYDELIAGIKEDIVVEDYVYGGHFSMIRAGEYNGVAHSFGNPTRPWMYSCELRGRTLKDVARGVKSWNLEEATMGMCAINAYYNSREHITKLGLDYFTNGESCKQAREKNDPFNNPEEAMKGKYVAVIGHFPHIEEQLKAICDLHVLELSPRAGDYPASACEDLIPKADYVFATGMTFGNKTIPRLLELRKKDAKFSIVGPSGPITPVLFDHGVTRISSYVVTDPEFVFDVIKNNKRGMFSGGKMIEYDITERNDK</sequence>
<gene>
    <name evidence="3" type="ORF">SAMN02910417_00360</name>
</gene>
<evidence type="ECO:0000313" key="4">
    <source>
        <dbReference type="Proteomes" id="UP000199228"/>
    </source>
</evidence>
<dbReference type="AlphaFoldDB" id="A0A1G6AAR5"/>
<dbReference type="RefSeq" id="WP_176762244.1">
    <property type="nucleotide sequence ID" value="NZ_FMXR01000005.1"/>
</dbReference>
<proteinExistence type="predicted"/>
<dbReference type="Pfam" id="PF13938">
    <property type="entry name" value="DUF4213"/>
    <property type="match status" value="1"/>
</dbReference>
<dbReference type="Gene3D" id="3.30.390.100">
    <property type="match status" value="1"/>
</dbReference>
<dbReference type="EMBL" id="FMXR01000005">
    <property type="protein sequence ID" value="SDB05491.1"/>
    <property type="molecule type" value="Genomic_DNA"/>
</dbReference>
<dbReference type="Gene3D" id="3.40.50.11590">
    <property type="match status" value="1"/>
</dbReference>
<accession>A0A1G6AAR5</accession>
<feature type="domain" description="DUF4213" evidence="2">
    <location>
        <begin position="5"/>
        <end position="86"/>
    </location>
</feature>
<name>A0A1G6AAR5_EUBOX</name>
<evidence type="ECO:0008006" key="5">
    <source>
        <dbReference type="Google" id="ProtNLM"/>
    </source>
</evidence>
<feature type="domain" description="Putative heavy-metal chelation" evidence="1">
    <location>
        <begin position="115"/>
        <end position="242"/>
    </location>
</feature>
<dbReference type="Proteomes" id="UP000199228">
    <property type="component" value="Unassembled WGS sequence"/>
</dbReference>
<keyword evidence="4" id="KW-1185">Reference proteome</keyword>